<dbReference type="SUPFAM" id="SSF141066">
    <property type="entry name" value="ICP-like"/>
    <property type="match status" value="1"/>
</dbReference>
<comment type="caution">
    <text evidence="4">The sequence shown here is derived from an EMBL/GenBank/DDBJ whole genome shotgun (WGS) entry which is preliminary data.</text>
</comment>
<dbReference type="Gene3D" id="2.60.40.2020">
    <property type="match status" value="1"/>
</dbReference>
<evidence type="ECO:0000256" key="3">
    <source>
        <dbReference type="SAM" id="SignalP"/>
    </source>
</evidence>
<keyword evidence="5" id="KW-1185">Reference proteome</keyword>
<protein>
    <recommendedName>
        <fullName evidence="6">Proteinase inhibitor I42 chagasin domain-containing protein</fullName>
    </recommendedName>
</protein>
<organism evidence="4 5">
    <name type="scientific">Deinococcus ruber</name>
    <dbReference type="NCBI Taxonomy" id="1848197"/>
    <lineage>
        <taxon>Bacteria</taxon>
        <taxon>Thermotogati</taxon>
        <taxon>Deinococcota</taxon>
        <taxon>Deinococci</taxon>
        <taxon>Deinococcales</taxon>
        <taxon>Deinococcaceae</taxon>
        <taxon>Deinococcus</taxon>
    </lineage>
</organism>
<keyword evidence="3" id="KW-0732">Signal</keyword>
<feature type="signal peptide" evidence="3">
    <location>
        <begin position="1"/>
        <end position="22"/>
    </location>
</feature>
<dbReference type="GO" id="GO:0004869">
    <property type="term" value="F:cysteine-type endopeptidase inhibitor activity"/>
    <property type="evidence" value="ECO:0007669"/>
    <property type="project" value="UniProtKB-KW"/>
</dbReference>
<dbReference type="Proteomes" id="UP000603865">
    <property type="component" value="Unassembled WGS sequence"/>
</dbReference>
<reference evidence="4" key="1">
    <citation type="journal article" date="2014" name="Int. J. Syst. Evol. Microbiol.">
        <title>Complete genome sequence of Corynebacterium casei LMG S-19264T (=DSM 44701T), isolated from a smear-ripened cheese.</title>
        <authorList>
            <consortium name="US DOE Joint Genome Institute (JGI-PGF)"/>
            <person name="Walter F."/>
            <person name="Albersmeier A."/>
            <person name="Kalinowski J."/>
            <person name="Ruckert C."/>
        </authorList>
    </citation>
    <scope>NUCLEOTIDE SEQUENCE</scope>
    <source>
        <strain evidence="4">JCM 31311</strain>
    </source>
</reference>
<name>A0A918F1I3_9DEIO</name>
<dbReference type="AlphaFoldDB" id="A0A918F1I3"/>
<gene>
    <name evidence="4" type="ORF">GCM10008957_01240</name>
</gene>
<accession>A0A918F1I3</accession>
<dbReference type="InterPro" id="IPR036331">
    <property type="entry name" value="Chagasin-like_sf"/>
</dbReference>
<evidence type="ECO:0008006" key="6">
    <source>
        <dbReference type="Google" id="ProtNLM"/>
    </source>
</evidence>
<feature type="chain" id="PRO_5036767502" description="Proteinase inhibitor I42 chagasin domain-containing protein" evidence="3">
    <location>
        <begin position="23"/>
        <end position="148"/>
    </location>
</feature>
<proteinExistence type="predicted"/>
<keyword evidence="2" id="KW-0789">Thiol protease inhibitor</keyword>
<reference evidence="4" key="2">
    <citation type="submission" date="2020-09" db="EMBL/GenBank/DDBJ databases">
        <authorList>
            <person name="Sun Q."/>
            <person name="Ohkuma M."/>
        </authorList>
    </citation>
    <scope>NUCLEOTIDE SEQUENCE</scope>
    <source>
        <strain evidence="4">JCM 31311</strain>
    </source>
</reference>
<sequence length="148" mass="15717">MKKLFLTISLLCMPPMFGAASAQTIGTARTLDITVQSAGQTLTVRAGDILRFSVSNSAGTGYTWHALDVDPEYLVLIDKTTAAPPTPKPGQAPVVGGPGPTVVYVYYVRKSLNLGSYSVTSPIIFANVPPGRSTGQDTRLVQFNLTSR</sequence>
<dbReference type="EMBL" id="BMQL01000001">
    <property type="protein sequence ID" value="GGQ93028.1"/>
    <property type="molecule type" value="Genomic_DNA"/>
</dbReference>
<evidence type="ECO:0000313" key="5">
    <source>
        <dbReference type="Proteomes" id="UP000603865"/>
    </source>
</evidence>
<evidence type="ECO:0000313" key="4">
    <source>
        <dbReference type="EMBL" id="GGQ93028.1"/>
    </source>
</evidence>
<keyword evidence="1" id="KW-0646">Protease inhibitor</keyword>
<evidence type="ECO:0000256" key="2">
    <source>
        <dbReference type="ARBA" id="ARBA00022704"/>
    </source>
</evidence>
<evidence type="ECO:0000256" key="1">
    <source>
        <dbReference type="ARBA" id="ARBA00022690"/>
    </source>
</evidence>